<dbReference type="VEuPathDB" id="FungiDB:HCDG_06701"/>
<feature type="region of interest" description="Disordered" evidence="1">
    <location>
        <begin position="1"/>
        <end position="25"/>
    </location>
</feature>
<gene>
    <name evidence="2" type="ORF">HCDG_06701</name>
</gene>
<evidence type="ECO:0000313" key="2">
    <source>
        <dbReference type="EMBL" id="EER39596.1"/>
    </source>
</evidence>
<evidence type="ECO:0000313" key="3">
    <source>
        <dbReference type="Proteomes" id="UP000002624"/>
    </source>
</evidence>
<feature type="compositionally biased region" description="Basic and acidic residues" evidence="1">
    <location>
        <begin position="10"/>
        <end position="20"/>
    </location>
</feature>
<dbReference type="HOGENOM" id="CLU_2196162_0_0_1"/>
<evidence type="ECO:0000256" key="1">
    <source>
        <dbReference type="SAM" id="MobiDB-lite"/>
    </source>
</evidence>
<proteinExistence type="predicted"/>
<protein>
    <submittedName>
        <fullName evidence="2">Uncharacterized protein</fullName>
    </submittedName>
</protein>
<dbReference type="EMBL" id="GG692429">
    <property type="protein sequence ID" value="EER39596.1"/>
    <property type="molecule type" value="Genomic_DNA"/>
</dbReference>
<reference evidence="3" key="1">
    <citation type="submission" date="2009-05" db="EMBL/GenBank/DDBJ databases">
        <title>The genome sequence of Ajellomyces capsulatus strain H143.</title>
        <authorList>
            <person name="Champion M."/>
            <person name="Cuomo C.A."/>
            <person name="Ma L.-J."/>
            <person name="Henn M.R."/>
            <person name="Sil A."/>
            <person name="Goldman B."/>
            <person name="Young S.K."/>
            <person name="Kodira C.D."/>
            <person name="Zeng Q."/>
            <person name="Koehrsen M."/>
            <person name="Alvarado L."/>
            <person name="Berlin A.M."/>
            <person name="Borenstein D."/>
            <person name="Chen Z."/>
            <person name="Engels R."/>
            <person name="Freedman E."/>
            <person name="Gellesch M."/>
            <person name="Goldberg J."/>
            <person name="Griggs A."/>
            <person name="Gujja S."/>
            <person name="Heiman D.I."/>
            <person name="Hepburn T.A."/>
            <person name="Howarth C."/>
            <person name="Jen D."/>
            <person name="Larson L."/>
            <person name="Lewis B."/>
            <person name="Mehta T."/>
            <person name="Park D."/>
            <person name="Pearson M."/>
            <person name="Roberts A."/>
            <person name="Saif S."/>
            <person name="Shea T.D."/>
            <person name="Shenoy N."/>
            <person name="Sisk P."/>
            <person name="Stolte C."/>
            <person name="Sykes S."/>
            <person name="Walk T."/>
            <person name="White J."/>
            <person name="Yandava C."/>
            <person name="Klein B."/>
            <person name="McEwen J.G."/>
            <person name="Puccia R."/>
            <person name="Goldman G.H."/>
            <person name="Felipe M.S."/>
            <person name="Nino-Vega G."/>
            <person name="San-Blas G."/>
            <person name="Taylor J.W."/>
            <person name="Mendoza L."/>
            <person name="Galagan J.E."/>
            <person name="Nusbaum C."/>
            <person name="Birren B.W."/>
        </authorList>
    </citation>
    <scope>NUCLEOTIDE SEQUENCE [LARGE SCALE GENOMIC DNA]</scope>
    <source>
        <strain evidence="3">H143</strain>
    </source>
</reference>
<dbReference type="AlphaFoldDB" id="C6HKH0"/>
<name>C6HKH0_AJECH</name>
<dbReference type="Proteomes" id="UP000002624">
    <property type="component" value="Unassembled WGS sequence"/>
</dbReference>
<sequence length="108" mass="12302">MAPNTSQSIEDGRKEEENGSRNHIRWIRKDAEPLDDAHNKVHENAHEVCGEAADERIEFRRGWADSQEVGDFNEDQYEQTDTDMIVLVTSKKISSRNTESSSIAITNL</sequence>
<accession>C6HKH0</accession>
<organism evidence="2 3">
    <name type="scientific">Ajellomyces capsulatus (strain H143)</name>
    <name type="common">Darling's disease fungus</name>
    <name type="synonym">Histoplasma capsulatum</name>
    <dbReference type="NCBI Taxonomy" id="544712"/>
    <lineage>
        <taxon>Eukaryota</taxon>
        <taxon>Fungi</taxon>
        <taxon>Dikarya</taxon>
        <taxon>Ascomycota</taxon>
        <taxon>Pezizomycotina</taxon>
        <taxon>Eurotiomycetes</taxon>
        <taxon>Eurotiomycetidae</taxon>
        <taxon>Onygenales</taxon>
        <taxon>Ajellomycetaceae</taxon>
        <taxon>Histoplasma</taxon>
    </lineage>
</organism>